<dbReference type="OMA" id="GRHTVSC"/>
<dbReference type="GO" id="GO:0007020">
    <property type="term" value="P:microtubule nucleation"/>
    <property type="evidence" value="ECO:0007669"/>
    <property type="project" value="Ensembl"/>
</dbReference>
<keyword evidence="7" id="KW-0175">Coiled coil</keyword>
<feature type="region of interest" description="Disordered" evidence="8">
    <location>
        <begin position="36"/>
        <end position="62"/>
    </location>
</feature>
<dbReference type="GO" id="GO:0060236">
    <property type="term" value="P:regulation of mitotic spindle organization"/>
    <property type="evidence" value="ECO:0007669"/>
    <property type="project" value="Ensembl"/>
</dbReference>
<dbReference type="GO" id="GO:0061676">
    <property type="term" value="F:importin-alpha family protein binding"/>
    <property type="evidence" value="ECO:0007669"/>
    <property type="project" value="Ensembl"/>
</dbReference>
<evidence type="ECO:0000256" key="8">
    <source>
        <dbReference type="SAM" id="MobiDB-lite"/>
    </source>
</evidence>
<feature type="region of interest" description="Disordered" evidence="8">
    <location>
        <begin position="162"/>
        <end position="185"/>
    </location>
</feature>
<keyword evidence="4" id="KW-0963">Cytoplasm</keyword>
<evidence type="ECO:0000256" key="3">
    <source>
        <dbReference type="ARBA" id="ARBA00005885"/>
    </source>
</evidence>
<dbReference type="Proteomes" id="UP000694421">
    <property type="component" value="Unplaced"/>
</dbReference>
<evidence type="ECO:0000256" key="4">
    <source>
        <dbReference type="ARBA" id="ARBA00022490"/>
    </source>
</evidence>
<dbReference type="InterPro" id="IPR027330">
    <property type="entry name" value="TPX2_central_dom"/>
</dbReference>
<dbReference type="GO" id="GO:0007026">
    <property type="term" value="P:negative regulation of microtubule depolymerization"/>
    <property type="evidence" value="ECO:0007669"/>
    <property type="project" value="Ensembl"/>
</dbReference>
<feature type="domain" description="TPX2 C-terminal" evidence="9">
    <location>
        <begin position="533"/>
        <end position="590"/>
    </location>
</feature>
<evidence type="ECO:0000259" key="9">
    <source>
        <dbReference type="Pfam" id="PF06886"/>
    </source>
</evidence>
<dbReference type="Pfam" id="PF12214">
    <property type="entry name" value="TPX2_importin"/>
    <property type="match status" value="1"/>
</dbReference>
<keyword evidence="12" id="KW-1185">Reference proteome</keyword>
<dbReference type="GO" id="GO:0043203">
    <property type="term" value="C:axon hillock"/>
    <property type="evidence" value="ECO:0007669"/>
    <property type="project" value="Ensembl"/>
</dbReference>
<dbReference type="GO" id="GO:0043539">
    <property type="term" value="F:protein serine/threonine kinase activator activity"/>
    <property type="evidence" value="ECO:0007669"/>
    <property type="project" value="Ensembl"/>
</dbReference>
<evidence type="ECO:0000313" key="11">
    <source>
        <dbReference type="Ensembl" id="ENSSMRP00000025241.1"/>
    </source>
</evidence>
<dbReference type="GO" id="GO:0072686">
    <property type="term" value="C:mitotic spindle"/>
    <property type="evidence" value="ECO:0007669"/>
    <property type="project" value="Ensembl"/>
</dbReference>
<dbReference type="GO" id="GO:0000922">
    <property type="term" value="C:spindle pole"/>
    <property type="evidence" value="ECO:0007669"/>
    <property type="project" value="Ensembl"/>
</dbReference>
<evidence type="ECO:0000256" key="6">
    <source>
        <dbReference type="ARBA" id="ARBA00023242"/>
    </source>
</evidence>
<sequence>SISVLQNKLIFPSPRRTARRLSARQRSAQRRLAMKNKVERNAATLAAKEEPPPLKKQKIKARPSLFFRKTTQSVKGKSTEELEVEKMQQLQQEVFELRRRNEESLKAAIAGPGQAVKKTETHITKPVDFHFCTDERIKLHGDNQPSTEYKEVDFTAALRRHPPSPVRVTKGPTIPKPFNLSQGNKRKHEEAASEYVPLAQMIENFQKRTPSRYHLKSRKEEEGITQNRPLKARMTNPKSPHFETKKRVRPVLCKSAAELEAEEVAKLQQYKFKAQELNPRILEGAPILPKKPPVKEPTKPVGFNLEIEKRIQERGSKKPQEEEETFQFRSRPCPTNILEDVVGVPEKKVLPITMPQSPAFALKHKVSIPTREERKEKEVVHVIKAKPAPHFGVPFKPKTAEHRQVEVCPFSFDSRDKEKLLQKEKKIEELQKEEVAKFKALPLPKFDTISLPQKKVKEPTKLEPFQLEIDRRGAVRHEMFQHQLKEEKKQQKEAAAFKAQPSTVVHQNPFVPKKDRSESLSRISFWFVVPESFQLATERRSRERQEFEKRLAELEAEKARLQEEARRIEEERAREEVARLREELVNKCRSLETKEQMRTLPRNTKKVPLKTIG</sequence>
<dbReference type="GO" id="GO:0005874">
    <property type="term" value="C:microtubule"/>
    <property type="evidence" value="ECO:0007669"/>
    <property type="project" value="InterPro"/>
</dbReference>
<dbReference type="GO" id="GO:0045171">
    <property type="term" value="C:intercellular bridge"/>
    <property type="evidence" value="ECO:0007669"/>
    <property type="project" value="Ensembl"/>
</dbReference>
<evidence type="ECO:0000256" key="1">
    <source>
        <dbReference type="ARBA" id="ARBA00004123"/>
    </source>
</evidence>
<reference evidence="11" key="2">
    <citation type="submission" date="2025-09" db="UniProtKB">
        <authorList>
            <consortium name="Ensembl"/>
        </authorList>
    </citation>
    <scope>IDENTIFICATION</scope>
</reference>
<dbReference type="AlphaFoldDB" id="A0A8D0E1L0"/>
<comment type="subcellular location">
    <subcellularLocation>
        <location evidence="2">Cytoplasm</location>
        <location evidence="2">Cytoskeleton</location>
        <location evidence="2">Spindle</location>
    </subcellularLocation>
    <subcellularLocation>
        <location evidence="1">Nucleus</location>
    </subcellularLocation>
</comment>
<accession>A0A8D0E1L0</accession>
<dbReference type="PANTHER" id="PTHR14326:SF44">
    <property type="entry name" value="TARGETING PROTEIN FOR XKLP2"/>
    <property type="match status" value="1"/>
</dbReference>
<evidence type="ECO:0000256" key="5">
    <source>
        <dbReference type="ARBA" id="ARBA00023212"/>
    </source>
</evidence>
<dbReference type="GeneTree" id="ENSGT00390000009842"/>
<dbReference type="InterPro" id="IPR009675">
    <property type="entry name" value="TPX2_fam"/>
</dbReference>
<evidence type="ECO:0000259" key="10">
    <source>
        <dbReference type="Pfam" id="PF12214"/>
    </source>
</evidence>
<name>A0A8D0E1L0_SALMN</name>
<dbReference type="Ensembl" id="ENSSMRT00000029555.1">
    <property type="protein sequence ID" value="ENSSMRP00000025241.1"/>
    <property type="gene ID" value="ENSSMRG00000019528.1"/>
</dbReference>
<dbReference type="GO" id="GO:0090307">
    <property type="term" value="P:mitotic spindle assembly"/>
    <property type="evidence" value="ECO:0007669"/>
    <property type="project" value="Ensembl"/>
</dbReference>
<dbReference type="PANTHER" id="PTHR14326">
    <property type="entry name" value="TARGETING PROTEIN FOR XKLP2"/>
    <property type="match status" value="1"/>
</dbReference>
<proteinExistence type="inferred from homology"/>
<evidence type="ECO:0000313" key="12">
    <source>
        <dbReference type="Proteomes" id="UP000694421"/>
    </source>
</evidence>
<feature type="coiled-coil region" evidence="7">
    <location>
        <begin position="80"/>
        <end position="107"/>
    </location>
</feature>
<dbReference type="GO" id="GO:0019901">
    <property type="term" value="F:protein kinase binding"/>
    <property type="evidence" value="ECO:0007669"/>
    <property type="project" value="Ensembl"/>
</dbReference>
<organism evidence="11 12">
    <name type="scientific">Salvator merianae</name>
    <name type="common">Argentine black and white tegu</name>
    <name type="synonym">Tupinambis merianae</name>
    <dbReference type="NCBI Taxonomy" id="96440"/>
    <lineage>
        <taxon>Eukaryota</taxon>
        <taxon>Metazoa</taxon>
        <taxon>Chordata</taxon>
        <taxon>Craniata</taxon>
        <taxon>Vertebrata</taxon>
        <taxon>Euteleostomi</taxon>
        <taxon>Lepidosauria</taxon>
        <taxon>Squamata</taxon>
        <taxon>Bifurcata</taxon>
        <taxon>Unidentata</taxon>
        <taxon>Episquamata</taxon>
        <taxon>Laterata</taxon>
        <taxon>Teiioidea</taxon>
        <taxon>Teiidae</taxon>
        <taxon>Salvator</taxon>
    </lineage>
</organism>
<feature type="domain" description="TPX2 central" evidence="10">
    <location>
        <begin position="233"/>
        <end position="360"/>
    </location>
</feature>
<comment type="similarity">
    <text evidence="3">Belongs to the TPX2 family.</text>
</comment>
<evidence type="ECO:0000256" key="7">
    <source>
        <dbReference type="SAM" id="Coils"/>
    </source>
</evidence>
<dbReference type="GO" id="GO:0005654">
    <property type="term" value="C:nucleoplasm"/>
    <property type="evidence" value="ECO:0007669"/>
    <property type="project" value="Ensembl"/>
</dbReference>
<protein>
    <submittedName>
        <fullName evidence="11">TPX2 microtubule nucleation factor</fullName>
    </submittedName>
</protein>
<feature type="coiled-coil region" evidence="7">
    <location>
        <begin position="537"/>
        <end position="594"/>
    </location>
</feature>
<evidence type="ECO:0000256" key="2">
    <source>
        <dbReference type="ARBA" id="ARBA00004186"/>
    </source>
</evidence>
<keyword evidence="5" id="KW-0206">Cytoskeleton</keyword>
<keyword evidence="6" id="KW-0539">Nucleus</keyword>
<dbReference type="Pfam" id="PF06886">
    <property type="entry name" value="TPX2"/>
    <property type="match status" value="1"/>
</dbReference>
<reference evidence="11" key="1">
    <citation type="submission" date="2025-08" db="UniProtKB">
        <authorList>
            <consortium name="Ensembl"/>
        </authorList>
    </citation>
    <scope>IDENTIFICATION</scope>
</reference>
<dbReference type="InterPro" id="IPR027329">
    <property type="entry name" value="TPX2_C"/>
</dbReference>
<dbReference type="GO" id="GO:0060090">
    <property type="term" value="F:molecular adaptor activity"/>
    <property type="evidence" value="ECO:0007669"/>
    <property type="project" value="Ensembl"/>
</dbReference>